<dbReference type="OMA" id="MSEYEAN"/>
<gene>
    <name evidence="6" type="ORF">KP509_31G008400</name>
</gene>
<feature type="compositionally biased region" description="Acidic residues" evidence="4">
    <location>
        <begin position="166"/>
        <end position="177"/>
    </location>
</feature>
<protein>
    <recommendedName>
        <fullName evidence="5">HTH myb-type domain-containing protein</fullName>
    </recommendedName>
</protein>
<dbReference type="AlphaFoldDB" id="A0A8T2QVG7"/>
<dbReference type="InterPro" id="IPR044841">
    <property type="entry name" value="LUX/BOA-like"/>
</dbReference>
<organism evidence="6 7">
    <name type="scientific">Ceratopteris richardii</name>
    <name type="common">Triangle waterfern</name>
    <dbReference type="NCBI Taxonomy" id="49495"/>
    <lineage>
        <taxon>Eukaryota</taxon>
        <taxon>Viridiplantae</taxon>
        <taxon>Streptophyta</taxon>
        <taxon>Embryophyta</taxon>
        <taxon>Tracheophyta</taxon>
        <taxon>Polypodiopsida</taxon>
        <taxon>Polypodiidae</taxon>
        <taxon>Polypodiales</taxon>
        <taxon>Pteridineae</taxon>
        <taxon>Pteridaceae</taxon>
        <taxon>Parkerioideae</taxon>
        <taxon>Ceratopteris</taxon>
    </lineage>
</organism>
<dbReference type="GO" id="GO:0003677">
    <property type="term" value="F:DNA binding"/>
    <property type="evidence" value="ECO:0007669"/>
    <property type="project" value="InterPro"/>
</dbReference>
<dbReference type="OrthoDB" id="60033at2759"/>
<feature type="region of interest" description="Disordered" evidence="4">
    <location>
        <begin position="1"/>
        <end position="30"/>
    </location>
</feature>
<evidence type="ECO:0000256" key="2">
    <source>
        <dbReference type="ARBA" id="ARBA00023163"/>
    </source>
</evidence>
<accession>A0A8T2QVG7</accession>
<dbReference type="SUPFAM" id="SSF46689">
    <property type="entry name" value="Homeodomain-like"/>
    <property type="match status" value="1"/>
</dbReference>
<feature type="compositionally biased region" description="Basic and acidic residues" evidence="4">
    <location>
        <begin position="1"/>
        <end position="10"/>
    </location>
</feature>
<dbReference type="FunFam" id="1.10.10.60:FF:000007">
    <property type="entry name" value="Two-component response regulator"/>
    <property type="match status" value="1"/>
</dbReference>
<evidence type="ECO:0000256" key="4">
    <source>
        <dbReference type="SAM" id="MobiDB-lite"/>
    </source>
</evidence>
<dbReference type="Proteomes" id="UP000825935">
    <property type="component" value="Chromosome 31"/>
</dbReference>
<dbReference type="GO" id="GO:0005634">
    <property type="term" value="C:nucleus"/>
    <property type="evidence" value="ECO:0007669"/>
    <property type="project" value="TreeGrafter"/>
</dbReference>
<keyword evidence="1" id="KW-0805">Transcription regulation</keyword>
<keyword evidence="2" id="KW-0804">Transcription</keyword>
<evidence type="ECO:0000313" key="7">
    <source>
        <dbReference type="Proteomes" id="UP000825935"/>
    </source>
</evidence>
<dbReference type="InterPro" id="IPR017930">
    <property type="entry name" value="Myb_dom"/>
</dbReference>
<feature type="region of interest" description="Disordered" evidence="4">
    <location>
        <begin position="142"/>
        <end position="198"/>
    </location>
</feature>
<keyword evidence="7" id="KW-1185">Reference proteome</keyword>
<dbReference type="InterPro" id="IPR009057">
    <property type="entry name" value="Homeodomain-like_sf"/>
</dbReference>
<feature type="region of interest" description="Disordered" evidence="4">
    <location>
        <begin position="86"/>
        <end position="107"/>
    </location>
</feature>
<dbReference type="PANTHER" id="PTHR31442">
    <property type="entry name" value="HOMEODOMAIN-LIKE SUPERFAMILY PROTEIN-RELATED"/>
    <property type="match status" value="1"/>
</dbReference>
<dbReference type="PANTHER" id="PTHR31442:SF21">
    <property type="entry name" value="TRANSCRIPTION FACTOR BOA-RELATED"/>
    <property type="match status" value="1"/>
</dbReference>
<evidence type="ECO:0000259" key="5">
    <source>
        <dbReference type="PROSITE" id="PS51294"/>
    </source>
</evidence>
<dbReference type="GO" id="GO:0003700">
    <property type="term" value="F:DNA-binding transcription factor activity"/>
    <property type="evidence" value="ECO:0007669"/>
    <property type="project" value="InterPro"/>
</dbReference>
<proteinExistence type="predicted"/>
<evidence type="ECO:0000256" key="3">
    <source>
        <dbReference type="ARBA" id="ARBA00023242"/>
    </source>
</evidence>
<dbReference type="NCBIfam" id="TIGR01557">
    <property type="entry name" value="myb_SHAQKYF"/>
    <property type="match status" value="1"/>
</dbReference>
<dbReference type="EMBL" id="CM035436">
    <property type="protein sequence ID" value="KAH7288029.1"/>
    <property type="molecule type" value="Genomic_DNA"/>
</dbReference>
<evidence type="ECO:0000313" key="6">
    <source>
        <dbReference type="EMBL" id="KAH7288029.1"/>
    </source>
</evidence>
<comment type="caution">
    <text evidence="6">The sequence shown here is derived from an EMBL/GenBank/DDBJ whole genome shotgun (WGS) entry which is preliminary data.</text>
</comment>
<dbReference type="EMBL" id="CM035436">
    <property type="protein sequence ID" value="KAH7288030.1"/>
    <property type="molecule type" value="Genomic_DNA"/>
</dbReference>
<dbReference type="InterPro" id="IPR006447">
    <property type="entry name" value="Myb_dom_plants"/>
</dbReference>
<feature type="compositionally biased region" description="Polar residues" evidence="4">
    <location>
        <begin position="93"/>
        <end position="107"/>
    </location>
</feature>
<dbReference type="Pfam" id="PF00249">
    <property type="entry name" value="Myb_DNA-binding"/>
    <property type="match status" value="1"/>
</dbReference>
<name>A0A8T2QVG7_CERRI</name>
<evidence type="ECO:0000256" key="1">
    <source>
        <dbReference type="ARBA" id="ARBA00023015"/>
    </source>
</evidence>
<reference evidence="6" key="1">
    <citation type="submission" date="2021-08" db="EMBL/GenBank/DDBJ databases">
        <title>WGS assembly of Ceratopteris richardii.</title>
        <authorList>
            <person name="Marchant D.B."/>
            <person name="Chen G."/>
            <person name="Jenkins J."/>
            <person name="Shu S."/>
            <person name="Leebens-Mack J."/>
            <person name="Grimwood J."/>
            <person name="Schmutz J."/>
            <person name="Soltis P."/>
            <person name="Soltis D."/>
            <person name="Chen Z.-H."/>
        </authorList>
    </citation>
    <scope>NUCLEOTIDE SEQUENCE</scope>
    <source>
        <strain evidence="6">Whitten #5841</strain>
        <tissue evidence="6">Leaf</tissue>
    </source>
</reference>
<sequence length="376" mass="40724">MAEEGGESRRRPCATDNNNDRVPEWEDGLPSMADLPSLSHCLISPQLASAFSITSEVPPCRSAADVTRASHSLFAILKNTPSLPSFDAIAPPRTSSVRPHSQQDAAGTTHITNHASAETALNPRSFPPHSVGDEHEAARLAAPDDEAEAPALGSDSSDGPNRPDAEADADVEPEEVESTPAALENAGEEPSTRTSKRPRLVWTPELHKRFVEAVAYLGLEKAVPKTIMQLMNVEGLTRENVASHLQKYRLFLKRMQSPSTEEPAPSDHIFASTPVPPSLAASARYYPGVPAHMEGIMQAPFVNPNMQMPMGRGRVDGMASTSGAYVPMDPFTYNTLVRPPSHHQAMQGYPKENHGIRDSQSGSSSHHILRLYPNTK</sequence>
<dbReference type="InterPro" id="IPR001005">
    <property type="entry name" value="SANT/Myb"/>
</dbReference>
<keyword evidence="3" id="KW-0539">Nucleus</keyword>
<dbReference type="PROSITE" id="PS51294">
    <property type="entry name" value="HTH_MYB"/>
    <property type="match status" value="1"/>
</dbReference>
<feature type="domain" description="HTH myb-type" evidence="5">
    <location>
        <begin position="194"/>
        <end position="253"/>
    </location>
</feature>
<feature type="region of interest" description="Disordered" evidence="4">
    <location>
        <begin position="339"/>
        <end position="376"/>
    </location>
</feature>
<dbReference type="Gene3D" id="1.10.10.60">
    <property type="entry name" value="Homeodomain-like"/>
    <property type="match status" value="1"/>
</dbReference>